<gene>
    <name evidence="1" type="ORF">MRB53_023994</name>
</gene>
<dbReference type="EMBL" id="CM056815">
    <property type="protein sequence ID" value="KAJ8630671.1"/>
    <property type="molecule type" value="Genomic_DNA"/>
</dbReference>
<proteinExistence type="predicted"/>
<accession>A0ACC2LB16</accession>
<comment type="caution">
    <text evidence="1">The sequence shown here is derived from an EMBL/GenBank/DDBJ whole genome shotgun (WGS) entry which is preliminary data.</text>
</comment>
<evidence type="ECO:0000313" key="1">
    <source>
        <dbReference type="EMBL" id="KAJ8630671.1"/>
    </source>
</evidence>
<keyword evidence="2" id="KW-1185">Reference proteome</keyword>
<name>A0ACC2LB16_PERAE</name>
<dbReference type="Proteomes" id="UP001234297">
    <property type="component" value="Chromosome 7"/>
</dbReference>
<protein>
    <submittedName>
        <fullName evidence="1">Uncharacterized protein</fullName>
    </submittedName>
</protein>
<evidence type="ECO:0000313" key="2">
    <source>
        <dbReference type="Proteomes" id="UP001234297"/>
    </source>
</evidence>
<sequence>MVANSKDSFTLSTVGKFVGRCPLLEQLEQRVQSSRRLSKPCLISLTEKGNFIFRLNSLEDRGVLVGQSPMLMDKWKLLLTWFPVSPSSIPVELEGDAVVDVKVLYENIPCADCLSIGHISSKCPLIAKPGLLSPPATAMLQKNPSITVVIANAVSAKYHKIQKAPLN</sequence>
<organism evidence="1 2">
    <name type="scientific">Persea americana</name>
    <name type="common">Avocado</name>
    <dbReference type="NCBI Taxonomy" id="3435"/>
    <lineage>
        <taxon>Eukaryota</taxon>
        <taxon>Viridiplantae</taxon>
        <taxon>Streptophyta</taxon>
        <taxon>Embryophyta</taxon>
        <taxon>Tracheophyta</taxon>
        <taxon>Spermatophyta</taxon>
        <taxon>Magnoliopsida</taxon>
        <taxon>Magnoliidae</taxon>
        <taxon>Laurales</taxon>
        <taxon>Lauraceae</taxon>
        <taxon>Persea</taxon>
    </lineage>
</organism>
<reference evidence="1 2" key="1">
    <citation type="journal article" date="2022" name="Hortic Res">
        <title>A haplotype resolved chromosomal level avocado genome allows analysis of novel avocado genes.</title>
        <authorList>
            <person name="Nath O."/>
            <person name="Fletcher S.J."/>
            <person name="Hayward A."/>
            <person name="Shaw L.M."/>
            <person name="Masouleh A.K."/>
            <person name="Furtado A."/>
            <person name="Henry R.J."/>
            <person name="Mitter N."/>
        </authorList>
    </citation>
    <scope>NUCLEOTIDE SEQUENCE [LARGE SCALE GENOMIC DNA]</scope>
    <source>
        <strain evidence="2">cv. Hass</strain>
    </source>
</reference>